<feature type="region of interest" description="Disordered" evidence="8">
    <location>
        <begin position="187"/>
        <end position="206"/>
    </location>
</feature>
<dbReference type="Proteomes" id="UP000231586">
    <property type="component" value="Unassembled WGS sequence"/>
</dbReference>
<evidence type="ECO:0000256" key="6">
    <source>
        <dbReference type="ARBA" id="ARBA00023163"/>
    </source>
</evidence>
<keyword evidence="12" id="KW-1185">Reference proteome</keyword>
<protein>
    <recommendedName>
        <fullName evidence="7">RNA polymerase sigma factor</fullName>
    </recommendedName>
</protein>
<gene>
    <name evidence="11" type="ORF">CLV34_1869</name>
</gene>
<evidence type="ECO:0000256" key="7">
    <source>
        <dbReference type="RuleBase" id="RU000716"/>
    </source>
</evidence>
<dbReference type="InterPro" id="IPR013324">
    <property type="entry name" value="RNA_pol_sigma_r3/r4-like"/>
</dbReference>
<dbReference type="CDD" id="cd06171">
    <property type="entry name" value="Sigma70_r4"/>
    <property type="match status" value="1"/>
</dbReference>
<dbReference type="PANTHER" id="PTHR43133">
    <property type="entry name" value="RNA POLYMERASE ECF-TYPE SIGMA FACTO"/>
    <property type="match status" value="1"/>
</dbReference>
<keyword evidence="5 7" id="KW-0238">DNA-binding</keyword>
<dbReference type="InterPro" id="IPR007627">
    <property type="entry name" value="RNA_pol_sigma70_r2"/>
</dbReference>
<comment type="similarity">
    <text evidence="1 7">Belongs to the sigma-70 factor family. ECF subfamily.</text>
</comment>
<feature type="domain" description="RNA polymerase sigma factor 70 region 4 type 2" evidence="10">
    <location>
        <begin position="138"/>
        <end position="190"/>
    </location>
</feature>
<dbReference type="NCBIfam" id="TIGR02937">
    <property type="entry name" value="sigma70-ECF"/>
    <property type="match status" value="1"/>
</dbReference>
<dbReference type="GO" id="GO:0003677">
    <property type="term" value="F:DNA binding"/>
    <property type="evidence" value="ECO:0007669"/>
    <property type="project" value="UniProtKB-KW"/>
</dbReference>
<dbReference type="SUPFAM" id="SSF88659">
    <property type="entry name" value="Sigma3 and sigma4 domains of RNA polymerase sigma factors"/>
    <property type="match status" value="1"/>
</dbReference>
<evidence type="ECO:0000259" key="9">
    <source>
        <dbReference type="Pfam" id="PF04542"/>
    </source>
</evidence>
<dbReference type="SUPFAM" id="SSF54427">
    <property type="entry name" value="NTF2-like"/>
    <property type="match status" value="1"/>
</dbReference>
<dbReference type="InterPro" id="IPR036388">
    <property type="entry name" value="WH-like_DNA-bd_sf"/>
</dbReference>
<dbReference type="InterPro" id="IPR032710">
    <property type="entry name" value="NTF2-like_dom_sf"/>
</dbReference>
<proteinExistence type="inferred from homology"/>
<evidence type="ECO:0000256" key="4">
    <source>
        <dbReference type="ARBA" id="ARBA00023082"/>
    </source>
</evidence>
<dbReference type="PANTHER" id="PTHR43133:SF65">
    <property type="entry name" value="ECF RNA POLYMERASE SIGMA FACTOR SIGG"/>
    <property type="match status" value="1"/>
</dbReference>
<keyword evidence="6 7" id="KW-0804">Transcription</keyword>
<dbReference type="Gene3D" id="3.10.450.50">
    <property type="match status" value="1"/>
</dbReference>
<keyword evidence="4 7" id="KW-0731">Sigma factor</keyword>
<dbReference type="Pfam" id="PF04542">
    <property type="entry name" value="Sigma70_r2"/>
    <property type="match status" value="1"/>
</dbReference>
<keyword evidence="3 7" id="KW-0805">Transcription regulation</keyword>
<dbReference type="GO" id="GO:0006950">
    <property type="term" value="P:response to stress"/>
    <property type="evidence" value="ECO:0007669"/>
    <property type="project" value="UniProtKB-ARBA"/>
</dbReference>
<name>A0A2M8WQT4_9MICO</name>
<comment type="caution">
    <text evidence="11">The sequence shown here is derived from an EMBL/GenBank/DDBJ whole genome shotgun (WGS) entry which is preliminary data.</text>
</comment>
<reference evidence="11 12" key="1">
    <citation type="submission" date="2017-11" db="EMBL/GenBank/DDBJ databases">
        <title>Genomic Encyclopedia of Archaeal and Bacterial Type Strains, Phase II (KMG-II): From Individual Species to Whole Genera.</title>
        <authorList>
            <person name="Goeker M."/>
        </authorList>
    </citation>
    <scope>NUCLEOTIDE SEQUENCE [LARGE SCALE GENOMIC DNA]</scope>
    <source>
        <strain evidence="11 12">DSM 22413</strain>
    </source>
</reference>
<dbReference type="InterPro" id="IPR013325">
    <property type="entry name" value="RNA_pol_sigma_r2"/>
</dbReference>
<dbReference type="InterPro" id="IPR000838">
    <property type="entry name" value="RNA_pol_sigma70_ECF_CS"/>
</dbReference>
<dbReference type="Gene3D" id="1.10.1740.10">
    <property type="match status" value="1"/>
</dbReference>
<dbReference type="InterPro" id="IPR039425">
    <property type="entry name" value="RNA_pol_sigma-70-like"/>
</dbReference>
<evidence type="ECO:0000256" key="1">
    <source>
        <dbReference type="ARBA" id="ARBA00010641"/>
    </source>
</evidence>
<feature type="domain" description="RNA polymerase sigma-70 region 2" evidence="9">
    <location>
        <begin position="21"/>
        <end position="83"/>
    </location>
</feature>
<dbReference type="SUPFAM" id="SSF88946">
    <property type="entry name" value="Sigma2 domain of RNA polymerase sigma factors"/>
    <property type="match status" value="1"/>
</dbReference>
<evidence type="ECO:0000256" key="3">
    <source>
        <dbReference type="ARBA" id="ARBA00023015"/>
    </source>
</evidence>
<dbReference type="Pfam" id="PF08281">
    <property type="entry name" value="Sigma70_r4_2"/>
    <property type="match status" value="1"/>
</dbReference>
<dbReference type="InterPro" id="IPR014305">
    <property type="entry name" value="RNA_pol_sigma-G_actinobac"/>
</dbReference>
<sequence>MTTTTVGDVREALEDGFARQRGELVAHCYRMTGSVHDAEDLVQETYVRAWRAADGFEGRASLRTWLFRIATNVCLTFLEGRSRRPLPSALGQGAADPAREPVQDRAVDWMEPLPDAVLWSEPAPDPAESAATRDSVRLAFVAALQHLTARQRAVLLLREVLAWSAKETADALGLTVAGVNSTLQRARAAMDREAPAQDDPAPVDDPRTRDLLEAYVRAFEAYDVAAIVRLLAHDVLWEMPPYPEWYAGAPQVGRLISTWCPASGPGDMRLVPAGTANGVPAFGLYMRDADGVHRAFQLQQVWPTPDGDVSRVIAWFDVEALFDRFGLPAVWDDDAQATVGPAPVR</sequence>
<comment type="subunit">
    <text evidence="2">Interacts transiently with the RNA polymerase catalytic core formed by RpoA, RpoB, RpoC and RpoZ (2 alpha, 1 beta, 1 beta' and 1 omega subunit) to form the RNA polymerase holoenzyme that can initiate transcription.</text>
</comment>
<accession>A0A2M8WQT4</accession>
<evidence type="ECO:0000256" key="5">
    <source>
        <dbReference type="ARBA" id="ARBA00023125"/>
    </source>
</evidence>
<dbReference type="GO" id="GO:0006352">
    <property type="term" value="P:DNA-templated transcription initiation"/>
    <property type="evidence" value="ECO:0007669"/>
    <property type="project" value="InterPro"/>
</dbReference>
<dbReference type="AlphaFoldDB" id="A0A2M8WQT4"/>
<evidence type="ECO:0000313" key="12">
    <source>
        <dbReference type="Proteomes" id="UP000231586"/>
    </source>
</evidence>
<dbReference type="InterPro" id="IPR014284">
    <property type="entry name" value="RNA_pol_sigma-70_dom"/>
</dbReference>
<dbReference type="EMBL" id="PGTZ01000008">
    <property type="protein sequence ID" value="PJI93300.1"/>
    <property type="molecule type" value="Genomic_DNA"/>
</dbReference>
<dbReference type="NCBIfam" id="TIGR02960">
    <property type="entry name" value="SigX5"/>
    <property type="match status" value="1"/>
</dbReference>
<evidence type="ECO:0000313" key="11">
    <source>
        <dbReference type="EMBL" id="PJI93300.1"/>
    </source>
</evidence>
<dbReference type="GO" id="GO:0016987">
    <property type="term" value="F:sigma factor activity"/>
    <property type="evidence" value="ECO:0007669"/>
    <property type="project" value="UniProtKB-KW"/>
</dbReference>
<dbReference type="RefSeq" id="WP_100350023.1">
    <property type="nucleotide sequence ID" value="NZ_PGTZ01000008.1"/>
</dbReference>
<dbReference type="NCBIfam" id="NF006089">
    <property type="entry name" value="PRK08241.1"/>
    <property type="match status" value="1"/>
</dbReference>
<dbReference type="OrthoDB" id="7376212at2"/>
<evidence type="ECO:0000259" key="10">
    <source>
        <dbReference type="Pfam" id="PF08281"/>
    </source>
</evidence>
<evidence type="ECO:0000256" key="2">
    <source>
        <dbReference type="ARBA" id="ARBA00011344"/>
    </source>
</evidence>
<dbReference type="Gene3D" id="1.10.10.10">
    <property type="entry name" value="Winged helix-like DNA-binding domain superfamily/Winged helix DNA-binding domain"/>
    <property type="match status" value="1"/>
</dbReference>
<dbReference type="InterPro" id="IPR013249">
    <property type="entry name" value="RNA_pol_sigma70_r4_t2"/>
</dbReference>
<organism evidence="11 12">
    <name type="scientific">Luteimicrobium subarcticum</name>
    <dbReference type="NCBI Taxonomy" id="620910"/>
    <lineage>
        <taxon>Bacteria</taxon>
        <taxon>Bacillati</taxon>
        <taxon>Actinomycetota</taxon>
        <taxon>Actinomycetes</taxon>
        <taxon>Micrococcales</taxon>
        <taxon>Luteimicrobium</taxon>
    </lineage>
</organism>
<dbReference type="PROSITE" id="PS01063">
    <property type="entry name" value="SIGMA70_ECF"/>
    <property type="match status" value="1"/>
</dbReference>
<evidence type="ECO:0000256" key="8">
    <source>
        <dbReference type="SAM" id="MobiDB-lite"/>
    </source>
</evidence>